<dbReference type="GeneID" id="110072196"/>
<name>A0ABM5EQ22_9SAUR</name>
<feature type="region of interest" description="Disordered" evidence="1">
    <location>
        <begin position="1"/>
        <end position="465"/>
    </location>
</feature>
<protein>
    <recommendedName>
        <fullName evidence="4">Collagen alpha-1(I) chain-like</fullName>
    </recommendedName>
</protein>
<feature type="compositionally biased region" description="Pro residues" evidence="1">
    <location>
        <begin position="378"/>
        <end position="396"/>
    </location>
</feature>
<reference evidence="3" key="1">
    <citation type="submission" date="2025-08" db="UniProtKB">
        <authorList>
            <consortium name="RefSeq"/>
        </authorList>
    </citation>
    <scope>IDENTIFICATION</scope>
</reference>
<feature type="compositionally biased region" description="Basic and acidic residues" evidence="1">
    <location>
        <begin position="284"/>
        <end position="294"/>
    </location>
</feature>
<feature type="compositionally biased region" description="Gly residues" evidence="1">
    <location>
        <begin position="1"/>
        <end position="14"/>
    </location>
</feature>
<dbReference type="RefSeq" id="XP_072835256.1">
    <property type="nucleotide sequence ID" value="XM_072979155.1"/>
</dbReference>
<evidence type="ECO:0008006" key="4">
    <source>
        <dbReference type="Google" id="ProtNLM"/>
    </source>
</evidence>
<proteinExistence type="predicted"/>
<feature type="compositionally biased region" description="Basic and acidic residues" evidence="1">
    <location>
        <begin position="157"/>
        <end position="178"/>
    </location>
</feature>
<evidence type="ECO:0000256" key="1">
    <source>
        <dbReference type="SAM" id="MobiDB-lite"/>
    </source>
</evidence>
<gene>
    <name evidence="3" type="primary">LOC110072196</name>
</gene>
<feature type="compositionally biased region" description="Polar residues" evidence="1">
    <location>
        <begin position="78"/>
        <end position="90"/>
    </location>
</feature>
<dbReference type="Proteomes" id="UP001652642">
    <property type="component" value="Chromosome 8"/>
</dbReference>
<evidence type="ECO:0000313" key="3">
    <source>
        <dbReference type="RefSeq" id="XP_072835256.1"/>
    </source>
</evidence>
<evidence type="ECO:0000313" key="2">
    <source>
        <dbReference type="Proteomes" id="UP001652642"/>
    </source>
</evidence>
<organism evidence="2 3">
    <name type="scientific">Pogona vitticeps</name>
    <name type="common">central bearded dragon</name>
    <dbReference type="NCBI Taxonomy" id="103695"/>
    <lineage>
        <taxon>Eukaryota</taxon>
        <taxon>Metazoa</taxon>
        <taxon>Chordata</taxon>
        <taxon>Craniata</taxon>
        <taxon>Vertebrata</taxon>
        <taxon>Euteleostomi</taxon>
        <taxon>Lepidosauria</taxon>
        <taxon>Squamata</taxon>
        <taxon>Bifurcata</taxon>
        <taxon>Unidentata</taxon>
        <taxon>Episquamata</taxon>
        <taxon>Toxicofera</taxon>
        <taxon>Iguania</taxon>
        <taxon>Acrodonta</taxon>
        <taxon>Agamidae</taxon>
        <taxon>Amphibolurinae</taxon>
        <taxon>Pogona</taxon>
    </lineage>
</organism>
<feature type="compositionally biased region" description="Low complexity" evidence="1">
    <location>
        <begin position="365"/>
        <end position="377"/>
    </location>
</feature>
<sequence>MEAGRPGGGAGAGARRGDASAAEEEERRRQLREYLAAKAEGRLGRRQRGGGGGGKPSLKDRTSRQDRALSRPDPGIRGQQNGGPATSRQARTGKDEGGQDPLGRPSQAKAAPSRLPGGCELPGQRPSSGQATRTARREVAPGIVSRAGGRQALTRQAKREGEKENRGGAEGPPPEKKRAAPGGSLRGPCQATAKGQGEKSRQAAGNIPHGIGREAEAQGKPRGLPGSSRREAPRASGARPPLRPKGGPTVSKPATKSRGPDPRAAKPSNPAPLQGERLTGADPLARRAVRERPPRQQAKGCPAVLTERRGPRPTGALREMPPKGPLAACGSIRPRKSPRRSRAGEERRCRAPGTLGTRAVDHQLAAAAGGPTGRGRCSPPPRRPTPRRPPGLPTPSPQDRRQVAAPAPFSWGCSTTFPCRGGSPRESTGVGRPPEDPSPPARPPAFSVDPGGGGGSRAPSVGSAFGHFCTAGQVAERGGGVELSVACPV</sequence>
<accession>A0ABM5EQ22</accession>
<keyword evidence="2" id="KW-1185">Reference proteome</keyword>
<feature type="compositionally biased region" description="Basic and acidic residues" evidence="1">
    <location>
        <begin position="57"/>
        <end position="70"/>
    </location>
</feature>